<reference evidence="2" key="1">
    <citation type="journal article" date="2023" name="G3 (Bethesda)">
        <title>Genome assembly and association tests identify interacting loci associated with vigor, precocity, and sex in interspecific pistachio rootstocks.</title>
        <authorList>
            <person name="Palmer W."/>
            <person name="Jacygrad E."/>
            <person name="Sagayaradj S."/>
            <person name="Cavanaugh K."/>
            <person name="Han R."/>
            <person name="Bertier L."/>
            <person name="Beede B."/>
            <person name="Kafkas S."/>
            <person name="Golino D."/>
            <person name="Preece J."/>
            <person name="Michelmore R."/>
        </authorList>
    </citation>
    <scope>NUCLEOTIDE SEQUENCE [LARGE SCALE GENOMIC DNA]</scope>
</reference>
<proteinExistence type="predicted"/>
<evidence type="ECO:0000313" key="2">
    <source>
        <dbReference type="Proteomes" id="UP001163603"/>
    </source>
</evidence>
<protein>
    <submittedName>
        <fullName evidence="1">Uncharacterized protein</fullName>
    </submittedName>
</protein>
<evidence type="ECO:0000313" key="1">
    <source>
        <dbReference type="EMBL" id="KAJ0006694.1"/>
    </source>
</evidence>
<dbReference type="EMBL" id="CM047750">
    <property type="protein sequence ID" value="KAJ0006694.1"/>
    <property type="molecule type" value="Genomic_DNA"/>
</dbReference>
<sequence>MENFKHFIFEFLCIVALTTQLVHVQSQSGFISIDCGISEKSGYTDKLTGINYTSDATFIETGVSKNISLEYNHKTLEQQFLNVRSFPQGMKNCYTLKPEPGHIKFLIRARFMYGNYDGLGKVPSFDLILEADVWDSVQIEDVSTIVTKEIIHIPQKSYIHVCLVNIGSGTPFISALELRPLSNSTYKTQSGSLLLSWRWDLGSTDNGTFRYREDPFDRIWTPYNNHSWIAISNSQPVDSSGTIYRPPSTVMRTAVVPAKRNDSLQFSWKRSNTTSGYYAYFYFAEVQENLANQTRQQTIYLNGGFWVKPNVTNLYAKTSYKTSRIEAENIDFSIIKTRNSTLPPILNALEVYAVKEFPQLLTDQQSTMFQFLLFIHAYVQLLVNAVTKIKYSMYGVNKSWQGDPCVPKDYLWQGLNCSYDDYSPPRIISLDLSSSGLSGEISPHISSLEQIKYLDLSNNYLIGPVPEFLSKLPFLTVL</sequence>
<keyword evidence="2" id="KW-1185">Reference proteome</keyword>
<name>A0ACC0WYM6_9ROSI</name>
<accession>A0ACC0WYM6</accession>
<organism evidence="1 2">
    <name type="scientific">Pistacia integerrima</name>
    <dbReference type="NCBI Taxonomy" id="434235"/>
    <lineage>
        <taxon>Eukaryota</taxon>
        <taxon>Viridiplantae</taxon>
        <taxon>Streptophyta</taxon>
        <taxon>Embryophyta</taxon>
        <taxon>Tracheophyta</taxon>
        <taxon>Spermatophyta</taxon>
        <taxon>Magnoliopsida</taxon>
        <taxon>eudicotyledons</taxon>
        <taxon>Gunneridae</taxon>
        <taxon>Pentapetalae</taxon>
        <taxon>rosids</taxon>
        <taxon>malvids</taxon>
        <taxon>Sapindales</taxon>
        <taxon>Anacardiaceae</taxon>
        <taxon>Pistacia</taxon>
    </lineage>
</organism>
<comment type="caution">
    <text evidence="1">The sequence shown here is derived from an EMBL/GenBank/DDBJ whole genome shotgun (WGS) entry which is preliminary data.</text>
</comment>
<dbReference type="Proteomes" id="UP001163603">
    <property type="component" value="Chromosome 15"/>
</dbReference>
<gene>
    <name evidence="1" type="ORF">Pint_28795</name>
</gene>